<dbReference type="RefSeq" id="WP_189582272.1">
    <property type="nucleotide sequence ID" value="NZ_BMZR01000001.1"/>
</dbReference>
<dbReference type="InterPro" id="IPR002669">
    <property type="entry name" value="UreD"/>
</dbReference>
<comment type="caution">
    <text evidence="6">The sequence shown here is derived from an EMBL/GenBank/DDBJ whole genome shotgun (WGS) entry which is preliminary data.</text>
</comment>
<evidence type="ECO:0000313" key="6">
    <source>
        <dbReference type="EMBL" id="GHD29131.1"/>
    </source>
</evidence>
<comment type="similarity">
    <text evidence="1 4">Belongs to the UreD family.</text>
</comment>
<dbReference type="EMBL" id="BMZR01000001">
    <property type="protein sequence ID" value="GHD29131.1"/>
    <property type="molecule type" value="Genomic_DNA"/>
</dbReference>
<organism evidence="6 7">
    <name type="scientific">Psychrobacter glaciei</name>
    <dbReference type="NCBI Taxonomy" id="619771"/>
    <lineage>
        <taxon>Bacteria</taxon>
        <taxon>Pseudomonadati</taxon>
        <taxon>Pseudomonadota</taxon>
        <taxon>Gammaproteobacteria</taxon>
        <taxon>Moraxellales</taxon>
        <taxon>Moraxellaceae</taxon>
        <taxon>Psychrobacter</taxon>
    </lineage>
</organism>
<dbReference type="Proteomes" id="UP000610203">
    <property type="component" value="Unassembled WGS sequence"/>
</dbReference>
<name>A0ABQ3GQP5_9GAMM</name>
<proteinExistence type="inferred from homology"/>
<evidence type="ECO:0000256" key="4">
    <source>
        <dbReference type="HAMAP-Rule" id="MF_01384"/>
    </source>
</evidence>
<comment type="subunit">
    <text evidence="4">UreD, UreF and UreG form a complex that acts as a GTP-hydrolysis-dependent molecular chaperone, activating the urease apoprotein by helping to assemble the nickel containing metallocenter of UreC. The UreE protein probably delivers the nickel.</text>
</comment>
<evidence type="ECO:0000313" key="7">
    <source>
        <dbReference type="Proteomes" id="UP000610203"/>
    </source>
</evidence>
<keyword evidence="3 4" id="KW-0143">Chaperone</keyword>
<reference evidence="7" key="1">
    <citation type="journal article" date="2019" name="Int. J. Syst. Evol. Microbiol.">
        <title>The Global Catalogue of Microorganisms (GCM) 10K type strain sequencing project: providing services to taxonomists for standard genome sequencing and annotation.</title>
        <authorList>
            <consortium name="The Broad Institute Genomics Platform"/>
            <consortium name="The Broad Institute Genome Sequencing Center for Infectious Disease"/>
            <person name="Wu L."/>
            <person name="Ma J."/>
        </authorList>
    </citation>
    <scope>NUCLEOTIDE SEQUENCE [LARGE SCALE GENOMIC DNA]</scope>
    <source>
        <strain evidence="7">KCTC 42280</strain>
    </source>
</reference>
<feature type="compositionally biased region" description="Polar residues" evidence="5">
    <location>
        <begin position="109"/>
        <end position="119"/>
    </location>
</feature>
<dbReference type="PANTHER" id="PTHR33643">
    <property type="entry name" value="UREASE ACCESSORY PROTEIN D"/>
    <property type="match status" value="1"/>
</dbReference>
<keyword evidence="7" id="KW-1185">Reference proteome</keyword>
<dbReference type="Pfam" id="PF01774">
    <property type="entry name" value="UreD"/>
    <property type="match status" value="1"/>
</dbReference>
<protein>
    <recommendedName>
        <fullName evidence="4">Urease accessory protein UreD</fullName>
    </recommendedName>
</protein>
<evidence type="ECO:0000256" key="1">
    <source>
        <dbReference type="ARBA" id="ARBA00007177"/>
    </source>
</evidence>
<evidence type="ECO:0000256" key="2">
    <source>
        <dbReference type="ARBA" id="ARBA00022988"/>
    </source>
</evidence>
<feature type="region of interest" description="Disordered" evidence="5">
    <location>
        <begin position="91"/>
        <end position="123"/>
    </location>
</feature>
<gene>
    <name evidence="4 6" type="primary">ureD</name>
    <name evidence="6" type="ORF">GCM10016272_09140</name>
</gene>
<accession>A0ABQ3GQP5</accession>
<evidence type="ECO:0000256" key="5">
    <source>
        <dbReference type="SAM" id="MobiDB-lite"/>
    </source>
</evidence>
<dbReference type="HAMAP" id="MF_01384">
    <property type="entry name" value="UreD"/>
    <property type="match status" value="1"/>
</dbReference>
<sequence>MTWQSSLQLHFDCASNTAKTRLCHRAHTGALMVQRALYPEPDSTDNSQTGICHIYVLYPPAGIADDDRLTLAFNLQSNSHAVITTPGAGKWYGQRKSLRSSKPSDSSKFTNGTQATNSNDSDHPLYDNSCSHIIDNTFNNTVSAEQHIDARLDDYAVLEWLPQESIYYDHSISTANNRFYLAKTASLLTWDIAVFGRQAYQETFANGHYANRLEIWRESNLLVSECTSQQANTRWFTSPLGLNNQHVHGSFWAIPSIEVIAPELQNNPLKLGQYLDATITEIRQLIDTQSLPIYCTHNFQGINCRYLGADVRACFEAFYQIRELIRSKWYALEPHRPRIWDT</sequence>
<evidence type="ECO:0000256" key="3">
    <source>
        <dbReference type="ARBA" id="ARBA00023186"/>
    </source>
</evidence>
<keyword evidence="2 4" id="KW-0996">Nickel insertion</keyword>
<comment type="function">
    <text evidence="4">Required for maturation of urease via the functional incorporation of the urease nickel metallocenter.</text>
</comment>
<keyword evidence="4" id="KW-0963">Cytoplasm</keyword>
<dbReference type="PANTHER" id="PTHR33643:SF1">
    <property type="entry name" value="UREASE ACCESSORY PROTEIN D"/>
    <property type="match status" value="1"/>
</dbReference>
<comment type="subcellular location">
    <subcellularLocation>
        <location evidence="4">Cytoplasm</location>
    </subcellularLocation>
</comment>